<gene>
    <name evidence="4" type="ORF">DDB_G0279309</name>
</gene>
<dbReference type="EMBL" id="AAFI02000030">
    <property type="protein sequence ID" value="EAL67803.1"/>
    <property type="molecule type" value="Genomic_DNA"/>
</dbReference>
<dbReference type="KEGG" id="ddi:DDB_G0279309"/>
<feature type="compositionally biased region" description="Low complexity" evidence="2">
    <location>
        <begin position="959"/>
        <end position="971"/>
    </location>
</feature>
<feature type="compositionally biased region" description="Polar residues" evidence="2">
    <location>
        <begin position="1026"/>
        <end position="1039"/>
    </location>
</feature>
<organism evidence="4 5">
    <name type="scientific">Dictyostelium discoideum</name>
    <name type="common">Social amoeba</name>
    <dbReference type="NCBI Taxonomy" id="44689"/>
    <lineage>
        <taxon>Eukaryota</taxon>
        <taxon>Amoebozoa</taxon>
        <taxon>Evosea</taxon>
        <taxon>Eumycetozoa</taxon>
        <taxon>Dictyostelia</taxon>
        <taxon>Dictyosteliales</taxon>
        <taxon>Dictyosteliaceae</taxon>
        <taxon>Dictyostelium</taxon>
    </lineage>
</organism>
<feature type="region of interest" description="Disordered" evidence="2">
    <location>
        <begin position="707"/>
        <end position="747"/>
    </location>
</feature>
<feature type="compositionally biased region" description="Basic and acidic residues" evidence="2">
    <location>
        <begin position="916"/>
        <end position="926"/>
    </location>
</feature>
<dbReference type="InterPro" id="IPR035445">
    <property type="entry name" value="GYF-like_dom_sf"/>
</dbReference>
<dbReference type="RefSeq" id="XP_641786.1">
    <property type="nucleotide sequence ID" value="XM_636694.1"/>
</dbReference>
<dbReference type="Gene3D" id="3.30.1490.40">
    <property type="match status" value="1"/>
</dbReference>
<feature type="compositionally biased region" description="Basic and acidic residues" evidence="2">
    <location>
        <begin position="242"/>
        <end position="252"/>
    </location>
</feature>
<reference evidence="4 5" key="1">
    <citation type="journal article" date="2005" name="Nature">
        <title>The genome of the social amoeba Dictyostelium discoideum.</title>
        <authorList>
            <consortium name="The Dictyostelium discoideum Sequencing Consortium"/>
            <person name="Eichinger L."/>
            <person name="Pachebat J.A."/>
            <person name="Glockner G."/>
            <person name="Rajandream M.A."/>
            <person name="Sucgang R."/>
            <person name="Berriman M."/>
            <person name="Song J."/>
            <person name="Olsen R."/>
            <person name="Szafranski K."/>
            <person name="Xu Q."/>
            <person name="Tunggal B."/>
            <person name="Kummerfeld S."/>
            <person name="Madera M."/>
            <person name="Konfortov B.A."/>
            <person name="Rivero F."/>
            <person name="Bankier A.T."/>
            <person name="Lehmann R."/>
            <person name="Hamlin N."/>
            <person name="Davies R."/>
            <person name="Gaudet P."/>
            <person name="Fey P."/>
            <person name="Pilcher K."/>
            <person name="Chen G."/>
            <person name="Saunders D."/>
            <person name="Sodergren E."/>
            <person name="Davis P."/>
            <person name="Kerhornou A."/>
            <person name="Nie X."/>
            <person name="Hall N."/>
            <person name="Anjard C."/>
            <person name="Hemphill L."/>
            <person name="Bason N."/>
            <person name="Farbrother P."/>
            <person name="Desany B."/>
            <person name="Just E."/>
            <person name="Morio T."/>
            <person name="Rost R."/>
            <person name="Churcher C."/>
            <person name="Cooper J."/>
            <person name="Haydock S."/>
            <person name="van Driessche N."/>
            <person name="Cronin A."/>
            <person name="Goodhead I."/>
            <person name="Muzny D."/>
            <person name="Mourier T."/>
            <person name="Pain A."/>
            <person name="Lu M."/>
            <person name="Harper D."/>
            <person name="Lindsay R."/>
            <person name="Hauser H."/>
            <person name="James K."/>
            <person name="Quiles M."/>
            <person name="Madan Babu M."/>
            <person name="Saito T."/>
            <person name="Buchrieser C."/>
            <person name="Wardroper A."/>
            <person name="Felder M."/>
            <person name="Thangavelu M."/>
            <person name="Johnson D."/>
            <person name="Knights A."/>
            <person name="Loulseged H."/>
            <person name="Mungall K."/>
            <person name="Oliver K."/>
            <person name="Price C."/>
            <person name="Quail M.A."/>
            <person name="Urushihara H."/>
            <person name="Hernandez J."/>
            <person name="Rabbinowitsch E."/>
            <person name="Steffen D."/>
            <person name="Sanders M."/>
            <person name="Ma J."/>
            <person name="Kohara Y."/>
            <person name="Sharp S."/>
            <person name="Simmonds M."/>
            <person name="Spiegler S."/>
            <person name="Tivey A."/>
            <person name="Sugano S."/>
            <person name="White B."/>
            <person name="Walker D."/>
            <person name="Woodward J."/>
            <person name="Winckler T."/>
            <person name="Tanaka Y."/>
            <person name="Shaulsky G."/>
            <person name="Schleicher M."/>
            <person name="Weinstock G."/>
            <person name="Rosenthal A."/>
            <person name="Cox E.C."/>
            <person name="Chisholm R.L."/>
            <person name="Gibbs R."/>
            <person name="Loomis W.F."/>
            <person name="Platzer M."/>
            <person name="Kay R.R."/>
            <person name="Williams J."/>
            <person name="Dear P.H."/>
            <person name="Noegel A.A."/>
            <person name="Barrell B."/>
            <person name="Kuspa A."/>
        </authorList>
    </citation>
    <scope>NUCLEOTIDE SEQUENCE [LARGE SCALE GENOMIC DNA]</scope>
    <source>
        <strain evidence="4 5">AX4</strain>
    </source>
</reference>
<dbReference type="STRING" id="44689.Q54WZ1"/>
<dbReference type="PANTHER" id="PTHR14445:SF36">
    <property type="entry name" value="FI03272P-RELATED"/>
    <property type="match status" value="1"/>
</dbReference>
<dbReference type="OMA" id="DFIKWCH"/>
<feature type="compositionally biased region" description="Low complexity" evidence="2">
    <location>
        <begin position="456"/>
        <end position="526"/>
    </location>
</feature>
<feature type="region of interest" description="Disordered" evidence="2">
    <location>
        <begin position="1188"/>
        <end position="1208"/>
    </location>
</feature>
<dbReference type="Proteomes" id="UP000002195">
    <property type="component" value="Unassembled WGS sequence"/>
</dbReference>
<feature type="compositionally biased region" description="Polar residues" evidence="2">
    <location>
        <begin position="1051"/>
        <end position="1060"/>
    </location>
</feature>
<dbReference type="PROSITE" id="PS50829">
    <property type="entry name" value="GYF"/>
    <property type="match status" value="1"/>
</dbReference>
<feature type="coiled-coil region" evidence="1">
    <location>
        <begin position="565"/>
        <end position="592"/>
    </location>
</feature>
<feature type="region of interest" description="Disordered" evidence="2">
    <location>
        <begin position="385"/>
        <end position="526"/>
    </location>
</feature>
<keyword evidence="1" id="KW-0175">Coiled coil</keyword>
<dbReference type="PANTHER" id="PTHR14445">
    <property type="entry name" value="GRB10 INTERACTING GYF PROTEIN"/>
    <property type="match status" value="1"/>
</dbReference>
<dbReference type="Pfam" id="PF02213">
    <property type="entry name" value="GYF"/>
    <property type="match status" value="1"/>
</dbReference>
<feature type="compositionally biased region" description="Basic and acidic residues" evidence="2">
    <location>
        <begin position="1040"/>
        <end position="1050"/>
    </location>
</feature>
<dbReference type="AlphaFoldDB" id="Q54WZ1"/>
<dbReference type="PaxDb" id="44689-DDB0305076"/>
<evidence type="ECO:0000259" key="3">
    <source>
        <dbReference type="PROSITE" id="PS50829"/>
    </source>
</evidence>
<evidence type="ECO:0000313" key="4">
    <source>
        <dbReference type="EMBL" id="EAL67803.1"/>
    </source>
</evidence>
<dbReference type="eggNOG" id="KOG1862">
    <property type="taxonomic scope" value="Eukaryota"/>
</dbReference>
<feature type="compositionally biased region" description="Polar residues" evidence="2">
    <location>
        <begin position="91"/>
        <end position="102"/>
    </location>
</feature>
<feature type="region of interest" description="Disordered" evidence="2">
    <location>
        <begin position="1"/>
        <end position="172"/>
    </location>
</feature>
<proteinExistence type="predicted"/>
<name>Q54WZ1_DICDI</name>
<dbReference type="InParanoid" id="Q54WZ1"/>
<feature type="compositionally biased region" description="Basic and acidic residues" evidence="2">
    <location>
        <begin position="945"/>
        <end position="958"/>
    </location>
</feature>
<dbReference type="HOGENOM" id="CLU_270067_0_0_1"/>
<dbReference type="InterPro" id="IPR003169">
    <property type="entry name" value="GYF"/>
</dbReference>
<feature type="region of interest" description="Disordered" evidence="2">
    <location>
        <begin position="916"/>
        <end position="1060"/>
    </location>
</feature>
<evidence type="ECO:0000256" key="2">
    <source>
        <dbReference type="SAM" id="MobiDB-lite"/>
    </source>
</evidence>
<feature type="coiled-coil region" evidence="1">
    <location>
        <begin position="852"/>
        <end position="882"/>
    </location>
</feature>
<dbReference type="dictyBase" id="DDB_G0279309"/>
<feature type="compositionally biased region" description="Polar residues" evidence="2">
    <location>
        <begin position="425"/>
        <end position="438"/>
    </location>
</feature>
<feature type="region of interest" description="Disordered" evidence="2">
    <location>
        <begin position="220"/>
        <end position="272"/>
    </location>
</feature>
<feature type="compositionally biased region" description="Low complexity" evidence="2">
    <location>
        <begin position="43"/>
        <end position="90"/>
    </location>
</feature>
<keyword evidence="5" id="KW-1185">Reference proteome</keyword>
<feature type="compositionally biased region" description="Low complexity" evidence="2">
    <location>
        <begin position="712"/>
        <end position="741"/>
    </location>
</feature>
<sequence>MSVNRQIFNPSISPMKNQMNNSPLSTPDSIFMQTPVTGNNRPLNTSSGGINGSSNPLPSSRWAGNQQSPPQQNFGQFGFPSQQQQQQQQNKINNNNIYGQPQSPQPHLRRSSEFNNSNNNNNGNNNNSGGWGSYQNSNGVGNKMGGMKPTNSLNSSTGGVSTSIGGGGGGSKTKYSKDELLNLYDPMAKIPENLISHTHILSEEVQPPINFNFENNLSKSRERTRLGGGSGGLGNNIMNRGIRKDMSHDRMSKPKWANSPSPSSQSSSWRANKDDDRKVWYYLDPQNCTQGPFSSMEMDSWNKAGYFSVSLMVKRGEGNFVELKKLLNAYPDAPFSSVSDLKVFEKDDASSQNSTENDDDSLDHDSIEEELEKRFEKDLLKPTLFDDQKKKDMNSFGPLEPTSPTSSSSNPTTTTTTSTFGINPISDSNDTPAERTSSPQYQQQQPQHQHQHPQHQQHQQQQPQQQPQQQQPQQQPQQQQPQPQPQQQQQPQQHSIFDQQHHQSQQQQQQQQMWQQMWGQQPHNQSQQQSEQAYKYMLYQQQIMLQQKIVMFQQYISSITQQFQQLQLQQQNNQTQLQLQQLQQLQEHYTQQCMLHQQKLMQIQYQYTQFQPIQTPQSQQSQIQLFQHMLQQQQAQQQQQQAQQQVQQVQQVQQQQNYYLQQQQALLLQQQQQALLHQQQQQQQQQVEQSQPEEPLEQQTEEINIEEDENTVEQPQQPTTEQQTQVEQQTTSTTTYQQQQQDNEDEGVWTTSIKQNNQENKTTTTAHLSVQTEELKAPIDIEEEQEEASIQNAIEEINNNTIQTTTTNNTSTTTITNNNTTATTTTTTTTETNIISAANPWAPSESVVPKKKSLAEIQAEEREQKKREMEEAKIRNIENSKNHGSSNVMKWAGAGTPTWSVDLGVKSLSLKDIQEEERAREKKEQPIVDNASDFERKKPVSLSDVMREQAKEKEKKQQQEQLAQQQQQAQQEHQKSTFNASSPWSIDERKPNNNNNHSSYSPISINNNNNNNINNVSQPSQPSQPATLSSAAVNKMTSRPTDDFWSEHTTAKPSLSVRSNAPVQQQVGSFNEYPTLNILPNRQATIVSKHTPVSTLNKKPTTTTTVPGQARPDFIKWCHQQLKALTSNDVSVITELLCSMKTESEIRECAQECLGYSSEVNIFLNEYLLARSDEPGLAFESSSPVITIPAKKTNKSSQTNPSKTKKKK</sequence>
<evidence type="ECO:0000313" key="5">
    <source>
        <dbReference type="Proteomes" id="UP000002195"/>
    </source>
</evidence>
<dbReference type="SMART" id="SM00444">
    <property type="entry name" value="GYF"/>
    <property type="match status" value="1"/>
</dbReference>
<feature type="compositionally biased region" description="Low complexity" evidence="2">
    <location>
        <begin position="115"/>
        <end position="139"/>
    </location>
</feature>
<feature type="compositionally biased region" description="Low complexity" evidence="2">
    <location>
        <begin position="992"/>
        <end position="1025"/>
    </location>
</feature>
<protein>
    <recommendedName>
        <fullName evidence="3">GYF domain-containing protein</fullName>
    </recommendedName>
</protein>
<feature type="compositionally biased region" description="Low complexity" evidence="2">
    <location>
        <begin position="259"/>
        <end position="268"/>
    </location>
</feature>
<feature type="compositionally biased region" description="Polar residues" evidence="2">
    <location>
        <begin position="1"/>
        <end position="42"/>
    </location>
</feature>
<feature type="domain" description="GYF" evidence="3">
    <location>
        <begin position="277"/>
        <end position="324"/>
    </location>
</feature>
<dbReference type="VEuPathDB" id="AmoebaDB:DDB_G0279309"/>
<dbReference type="GeneID" id="8621983"/>
<feature type="compositionally biased region" description="Low complexity" evidence="2">
    <location>
        <begin position="439"/>
        <end position="448"/>
    </location>
</feature>
<comment type="caution">
    <text evidence="4">The sequence shown here is derived from an EMBL/GenBank/DDBJ whole genome shotgun (WGS) entry which is preliminary data.</text>
</comment>
<dbReference type="GO" id="GO:0005829">
    <property type="term" value="C:cytosol"/>
    <property type="evidence" value="ECO:0000318"/>
    <property type="project" value="GO_Central"/>
</dbReference>
<feature type="compositionally biased region" description="Low complexity" evidence="2">
    <location>
        <begin position="402"/>
        <end position="419"/>
    </location>
</feature>
<dbReference type="SUPFAM" id="SSF55277">
    <property type="entry name" value="GYF domain"/>
    <property type="match status" value="1"/>
</dbReference>
<dbReference type="InterPro" id="IPR051640">
    <property type="entry name" value="GRB10-interact_GYF"/>
</dbReference>
<dbReference type="FunCoup" id="Q54WZ1">
    <property type="interactions" value="124"/>
</dbReference>
<evidence type="ECO:0000256" key="1">
    <source>
        <dbReference type="SAM" id="Coils"/>
    </source>
</evidence>
<accession>Q54WZ1</accession>